<dbReference type="EMBL" id="WHLY01000001">
    <property type="protein sequence ID" value="MPR31790.1"/>
    <property type="molecule type" value="Genomic_DNA"/>
</dbReference>
<gene>
    <name evidence="2" type="ORF">GBK04_00100</name>
</gene>
<comment type="caution">
    <text evidence="2">The sequence shown here is derived from an EMBL/GenBank/DDBJ whole genome shotgun (WGS) entry which is preliminary data.</text>
</comment>
<sequence length="345" mass="39786">MSSTWSLSAITAFRVCQRKYYFGHVLAKNHPSSPMIAKQAYWLKKAVNLEMWAGHVVDRIMTDKIVPAYKDGLDPDIQLTEAHALDLLNRQWHFSKDGSYRGTTESGSGDAYRVLDVHENGSPFEKKDLEEVVRKVRESIRNVGQMKLADGSSLVDLLKEANWVSTDLNNRWTSIGDTSVGPQIDLMFWCRSSLHVIDWKVSEGKNSDYSRQLGVIGMVVYRARTKVYREKAEAGEDTWMYDLEKRKIVLHEVNLLSGYAREHVFDKSTYGSHVDYVSKTSRDMEFFQKGRSWQDIPLNEYAFTESDYACQSCSFRHLCNYLIENSHESFNPANYREFIRAAQLI</sequence>
<dbReference type="AlphaFoldDB" id="A0A7C9FAT4"/>
<dbReference type="InterPro" id="IPR038726">
    <property type="entry name" value="PDDEXK_AddAB-type"/>
</dbReference>
<feature type="domain" description="PD-(D/E)XK endonuclease-like" evidence="1">
    <location>
        <begin position="4"/>
        <end position="320"/>
    </location>
</feature>
<protein>
    <recommendedName>
        <fullName evidence="1">PD-(D/E)XK endonuclease-like domain-containing protein</fullName>
    </recommendedName>
</protein>
<dbReference type="Pfam" id="PF12705">
    <property type="entry name" value="PDDEXK_1"/>
    <property type="match status" value="1"/>
</dbReference>
<dbReference type="RefSeq" id="WP_152755766.1">
    <property type="nucleotide sequence ID" value="NZ_WHLY01000001.1"/>
</dbReference>
<reference evidence="2 3" key="1">
    <citation type="submission" date="2019-10" db="EMBL/GenBank/DDBJ databases">
        <title>Draft Genome Sequence of Cytophagaceae sp. SJW1-29.</title>
        <authorList>
            <person name="Choi A."/>
        </authorList>
    </citation>
    <scope>NUCLEOTIDE SEQUENCE [LARGE SCALE GENOMIC DNA]</scope>
    <source>
        <strain evidence="2 3">SJW1-29</strain>
    </source>
</reference>
<evidence type="ECO:0000313" key="3">
    <source>
        <dbReference type="Proteomes" id="UP000479293"/>
    </source>
</evidence>
<evidence type="ECO:0000259" key="1">
    <source>
        <dbReference type="Pfam" id="PF12705"/>
    </source>
</evidence>
<proteinExistence type="predicted"/>
<evidence type="ECO:0000313" key="2">
    <source>
        <dbReference type="EMBL" id="MPR31790.1"/>
    </source>
</evidence>
<organism evidence="2 3">
    <name type="scientific">Salmonirosea aquatica</name>
    <dbReference type="NCBI Taxonomy" id="2654236"/>
    <lineage>
        <taxon>Bacteria</taxon>
        <taxon>Pseudomonadati</taxon>
        <taxon>Bacteroidota</taxon>
        <taxon>Cytophagia</taxon>
        <taxon>Cytophagales</taxon>
        <taxon>Spirosomataceae</taxon>
        <taxon>Salmonirosea</taxon>
    </lineage>
</organism>
<keyword evidence="3" id="KW-1185">Reference proteome</keyword>
<dbReference type="Proteomes" id="UP000479293">
    <property type="component" value="Unassembled WGS sequence"/>
</dbReference>
<name>A0A7C9FAT4_9BACT</name>
<accession>A0A7C9FAT4</accession>